<organism evidence="1 2">
    <name type="scientific">Rhodococcus sacchari</name>
    <dbReference type="NCBI Taxonomy" id="2962047"/>
    <lineage>
        <taxon>Bacteria</taxon>
        <taxon>Bacillati</taxon>
        <taxon>Actinomycetota</taxon>
        <taxon>Actinomycetes</taxon>
        <taxon>Mycobacteriales</taxon>
        <taxon>Nocardiaceae</taxon>
        <taxon>Rhodococcus</taxon>
    </lineage>
</organism>
<protein>
    <submittedName>
        <fullName evidence="1">Flavin reductase family protein</fullName>
    </submittedName>
</protein>
<accession>A0ACD4DHK4</accession>
<reference evidence="1" key="1">
    <citation type="submission" date="2022-10" db="EMBL/GenBank/DDBJ databases">
        <title>Rhodococcus ferula Z13 complete genome.</title>
        <authorList>
            <person name="Long X."/>
            <person name="Zang M."/>
        </authorList>
    </citation>
    <scope>NUCLEOTIDE SEQUENCE</scope>
    <source>
        <strain evidence="1">Z13</strain>
    </source>
</reference>
<dbReference type="EMBL" id="CP107551">
    <property type="protein sequence ID" value="UYP19550.1"/>
    <property type="molecule type" value="Genomic_DNA"/>
</dbReference>
<evidence type="ECO:0000313" key="2">
    <source>
        <dbReference type="Proteomes" id="UP001156484"/>
    </source>
</evidence>
<name>A0ACD4DHK4_9NOCA</name>
<dbReference type="Proteomes" id="UP001156484">
    <property type="component" value="Chromosome"/>
</dbReference>
<proteinExistence type="predicted"/>
<keyword evidence="2" id="KW-1185">Reference proteome</keyword>
<gene>
    <name evidence="1" type="ORF">OED52_02990</name>
</gene>
<sequence length="168" mass="18319">MRTQDFDPDLFKKVVGRFPTGLTVVTGVRDGLPQGMTLQSFMSLSLDPALIAIAVARTSTTWPNIEAGGSFAVNVLARHHSSLARTFSLSPEKRFESVAYSTSKAGNPVLDEAVTWLDCTLDNVLDGGDHIIAIGRVVELKTHDEQDDVEPIVFYRSGFRALTELQPA</sequence>
<evidence type="ECO:0000313" key="1">
    <source>
        <dbReference type="EMBL" id="UYP19550.1"/>
    </source>
</evidence>